<proteinExistence type="inferred from homology"/>
<dbReference type="PANTHER" id="PTHR42849:SF1">
    <property type="entry name" value="N-ACETYLNEURAMINATE LYASE"/>
    <property type="match status" value="1"/>
</dbReference>
<feature type="binding site" evidence="5">
    <location>
        <position position="207"/>
    </location>
    <ligand>
        <name>pyruvate</name>
        <dbReference type="ChEBI" id="CHEBI:15361"/>
    </ligand>
</feature>
<feature type="binding site" evidence="5">
    <location>
        <position position="50"/>
    </location>
    <ligand>
        <name>pyruvate</name>
        <dbReference type="ChEBI" id="CHEBI:15361"/>
    </ligand>
</feature>
<sequence>MAPTLEFKGIYVALITPFAADGSVDAAALDKHVNRMIDAGVHGLVPGGSTGEFTALTPQERQLVIEVVIKAAAGRVPVIAGTGDLTTQGAIDHAVHAAKAGAAALMVVPPFYEPPNLTQLRDLLKQIHTTSGLPILYYNIPSISGMKLATKELADLSEVGVKYLKDTTGDAPALTELLLAHSDRITPFNGYDTLTFYGLAAGAKGSIWGATNFIPELSVQLWNALAVEHDLQKGQGLWARIWPICKWLESYGYVAAVKTGMELRGWATGGVRKPYTMIEDKDKEQLFNILKVNGVL</sequence>
<feature type="active site" description="Schiff-base intermediate with substrate" evidence="4">
    <location>
        <position position="165"/>
    </location>
</feature>
<dbReference type="InterPro" id="IPR020624">
    <property type="entry name" value="Schiff_base-form_aldolases_CS"/>
</dbReference>
<comment type="caution">
    <text evidence="6">The sequence shown here is derived from an EMBL/GenBank/DDBJ whole genome shotgun (WGS) entry which is preliminary data.</text>
</comment>
<protein>
    <recommendedName>
        <fullName evidence="8">4-hydroxy-tetrahydrodipicolinate synthase</fullName>
    </recommendedName>
</protein>
<dbReference type="SUPFAM" id="SSF51569">
    <property type="entry name" value="Aldolase"/>
    <property type="match status" value="1"/>
</dbReference>
<evidence type="ECO:0000313" key="7">
    <source>
        <dbReference type="Proteomes" id="UP000616885"/>
    </source>
</evidence>
<dbReference type="CDD" id="cd00408">
    <property type="entry name" value="DHDPS-like"/>
    <property type="match status" value="1"/>
</dbReference>
<keyword evidence="1 3" id="KW-0456">Lyase</keyword>
<evidence type="ECO:0000256" key="3">
    <source>
        <dbReference type="PIRNR" id="PIRNR001365"/>
    </source>
</evidence>
<dbReference type="PANTHER" id="PTHR42849">
    <property type="entry name" value="N-ACETYLNEURAMINATE LYASE"/>
    <property type="match status" value="1"/>
</dbReference>
<evidence type="ECO:0000256" key="4">
    <source>
        <dbReference type="PIRSR" id="PIRSR001365-1"/>
    </source>
</evidence>
<accession>A0A8H7NHD0</accession>
<comment type="similarity">
    <text evidence="3">Belongs to the DapA family.</text>
</comment>
<dbReference type="GO" id="GO:0005829">
    <property type="term" value="C:cytosol"/>
    <property type="evidence" value="ECO:0007669"/>
    <property type="project" value="TreeGrafter"/>
</dbReference>
<gene>
    <name evidence="6" type="ORF">IM811_011106</name>
</gene>
<dbReference type="Proteomes" id="UP000616885">
    <property type="component" value="Unassembled WGS sequence"/>
</dbReference>
<dbReference type="AlphaFoldDB" id="A0A8H7NHD0"/>
<dbReference type="Gene3D" id="3.20.20.70">
    <property type="entry name" value="Aldolase class I"/>
    <property type="match status" value="1"/>
</dbReference>
<dbReference type="EMBL" id="JADCTT010000003">
    <property type="protein sequence ID" value="KAF9755665.1"/>
    <property type="molecule type" value="Genomic_DNA"/>
</dbReference>
<dbReference type="GO" id="GO:0019262">
    <property type="term" value="P:N-acetylneuraminate catabolic process"/>
    <property type="evidence" value="ECO:0007669"/>
    <property type="project" value="TreeGrafter"/>
</dbReference>
<dbReference type="Pfam" id="PF00701">
    <property type="entry name" value="DHDPS"/>
    <property type="match status" value="1"/>
</dbReference>
<dbReference type="PRINTS" id="PR00146">
    <property type="entry name" value="DHPICSNTHASE"/>
</dbReference>
<feature type="active site" description="Proton donor/acceptor" evidence="4">
    <location>
        <position position="138"/>
    </location>
</feature>
<evidence type="ECO:0000313" key="6">
    <source>
        <dbReference type="EMBL" id="KAF9755665.1"/>
    </source>
</evidence>
<organism evidence="6 7">
    <name type="scientific">Bionectria ochroleuca</name>
    <name type="common">Gliocladium roseum</name>
    <dbReference type="NCBI Taxonomy" id="29856"/>
    <lineage>
        <taxon>Eukaryota</taxon>
        <taxon>Fungi</taxon>
        <taxon>Dikarya</taxon>
        <taxon>Ascomycota</taxon>
        <taxon>Pezizomycotina</taxon>
        <taxon>Sordariomycetes</taxon>
        <taxon>Hypocreomycetidae</taxon>
        <taxon>Hypocreales</taxon>
        <taxon>Bionectriaceae</taxon>
        <taxon>Clonostachys</taxon>
    </lineage>
</organism>
<dbReference type="GO" id="GO:0008747">
    <property type="term" value="F:N-acetylneuraminate lyase activity"/>
    <property type="evidence" value="ECO:0007669"/>
    <property type="project" value="TreeGrafter"/>
</dbReference>
<dbReference type="InterPro" id="IPR002220">
    <property type="entry name" value="DapA-like"/>
</dbReference>
<dbReference type="PIRSF" id="PIRSF001365">
    <property type="entry name" value="DHDPS"/>
    <property type="match status" value="1"/>
</dbReference>
<evidence type="ECO:0000256" key="2">
    <source>
        <dbReference type="ARBA" id="ARBA00023270"/>
    </source>
</evidence>
<reference evidence="6" key="1">
    <citation type="submission" date="2020-10" db="EMBL/GenBank/DDBJ databases">
        <title>High-Quality Genome Resource of Clonostachys rosea strain S41 by Oxford Nanopore Long-Read Sequencing.</title>
        <authorList>
            <person name="Wang H."/>
        </authorList>
    </citation>
    <scope>NUCLEOTIDE SEQUENCE</scope>
    <source>
        <strain evidence="6">S41</strain>
    </source>
</reference>
<evidence type="ECO:0008006" key="8">
    <source>
        <dbReference type="Google" id="ProtNLM"/>
    </source>
</evidence>
<keyword evidence="2" id="KW-0704">Schiff base</keyword>
<evidence type="ECO:0000256" key="1">
    <source>
        <dbReference type="ARBA" id="ARBA00023239"/>
    </source>
</evidence>
<dbReference type="InterPro" id="IPR013785">
    <property type="entry name" value="Aldolase_TIM"/>
</dbReference>
<evidence type="ECO:0000256" key="5">
    <source>
        <dbReference type="PIRSR" id="PIRSR001365-2"/>
    </source>
</evidence>
<name>A0A8H7NHD0_BIOOC</name>
<dbReference type="SMART" id="SM01130">
    <property type="entry name" value="DHDPS"/>
    <property type="match status" value="1"/>
</dbReference>
<dbReference type="PROSITE" id="PS00665">
    <property type="entry name" value="DHDPS_1"/>
    <property type="match status" value="1"/>
</dbReference>